<evidence type="ECO:0000313" key="2">
    <source>
        <dbReference type="Proteomes" id="UP000507470"/>
    </source>
</evidence>
<organism evidence="1 2">
    <name type="scientific">Mytilus coruscus</name>
    <name type="common">Sea mussel</name>
    <dbReference type="NCBI Taxonomy" id="42192"/>
    <lineage>
        <taxon>Eukaryota</taxon>
        <taxon>Metazoa</taxon>
        <taxon>Spiralia</taxon>
        <taxon>Lophotrochozoa</taxon>
        <taxon>Mollusca</taxon>
        <taxon>Bivalvia</taxon>
        <taxon>Autobranchia</taxon>
        <taxon>Pteriomorphia</taxon>
        <taxon>Mytilida</taxon>
        <taxon>Mytiloidea</taxon>
        <taxon>Mytilidae</taxon>
        <taxon>Mytilinae</taxon>
        <taxon>Mytilus</taxon>
    </lineage>
</organism>
<name>A0A6J8DVE8_MYTCO</name>
<evidence type="ECO:0000313" key="1">
    <source>
        <dbReference type="EMBL" id="CAC5412089.1"/>
    </source>
</evidence>
<sequence>MIASYIDEVESEEDRVEACSALAACFKSMADMTSRMIANSVMTRRIFFLKTVGFSSKATPAKLLNLPLSGAQLFGEFSNVKPVKNAKTDKQDYNDRRGTDTLSNFRALPAKQGGKNFSQKNYKKGTIICLLLEEIKCAIEPVRKNVENQGYYSTIFLVPKRQEVMRPISNLKPLN</sequence>
<gene>
    <name evidence="1" type="ORF">MCOR_45108</name>
</gene>
<protein>
    <submittedName>
        <fullName evidence="1">Uncharacterized protein</fullName>
    </submittedName>
</protein>
<dbReference type="OrthoDB" id="6174851at2759"/>
<dbReference type="AlphaFoldDB" id="A0A6J8DVE8"/>
<accession>A0A6J8DVE8</accession>
<dbReference type="EMBL" id="CACVKT020007972">
    <property type="protein sequence ID" value="CAC5412089.1"/>
    <property type="molecule type" value="Genomic_DNA"/>
</dbReference>
<proteinExistence type="predicted"/>
<dbReference type="Proteomes" id="UP000507470">
    <property type="component" value="Unassembled WGS sequence"/>
</dbReference>
<reference evidence="1 2" key="1">
    <citation type="submission" date="2020-06" db="EMBL/GenBank/DDBJ databases">
        <authorList>
            <person name="Li R."/>
            <person name="Bekaert M."/>
        </authorList>
    </citation>
    <scope>NUCLEOTIDE SEQUENCE [LARGE SCALE GENOMIC DNA]</scope>
    <source>
        <strain evidence="2">wild</strain>
    </source>
</reference>
<keyword evidence="2" id="KW-1185">Reference proteome</keyword>